<keyword evidence="7" id="KW-0539">Nucleus</keyword>
<feature type="compositionally biased region" description="Basic and acidic residues" evidence="8">
    <location>
        <begin position="194"/>
        <end position="217"/>
    </location>
</feature>
<keyword evidence="3" id="KW-0507">mRNA processing</keyword>
<dbReference type="AlphaFoldDB" id="R4XDE0"/>
<feature type="domain" description="Pinin/SDK/MemA protein" evidence="9">
    <location>
        <begin position="46"/>
        <end position="168"/>
    </location>
</feature>
<comment type="subcellular location">
    <subcellularLocation>
        <location evidence="1">Nucleus</location>
    </subcellularLocation>
</comment>
<protein>
    <submittedName>
        <fullName evidence="10">Pinin/SDK/memA domain protein</fullName>
    </submittedName>
</protein>
<dbReference type="GO" id="GO:0008380">
    <property type="term" value="P:RNA splicing"/>
    <property type="evidence" value="ECO:0007669"/>
    <property type="project" value="UniProtKB-KW"/>
</dbReference>
<feature type="compositionally biased region" description="Polar residues" evidence="8">
    <location>
        <begin position="331"/>
        <end position="350"/>
    </location>
</feature>
<feature type="region of interest" description="Disordered" evidence="8">
    <location>
        <begin position="95"/>
        <end position="116"/>
    </location>
</feature>
<dbReference type="STRING" id="1097556.R4XDE0"/>
<evidence type="ECO:0000313" key="10">
    <source>
        <dbReference type="EMBL" id="CCG81359.1"/>
    </source>
</evidence>
<keyword evidence="4" id="KW-0805">Transcription regulation</keyword>
<feature type="compositionally biased region" description="Basic and acidic residues" evidence="8">
    <location>
        <begin position="95"/>
        <end position="104"/>
    </location>
</feature>
<keyword evidence="5" id="KW-0804">Transcription</keyword>
<dbReference type="PANTHER" id="PTHR12707:SF0">
    <property type="entry name" value="PININ"/>
    <property type="match status" value="1"/>
</dbReference>
<accession>R4XDE0</accession>
<gene>
    <name evidence="10" type="ORF">TAPDE_001057</name>
</gene>
<dbReference type="InterPro" id="IPR039853">
    <property type="entry name" value="Pinin"/>
</dbReference>
<keyword evidence="6" id="KW-0508">mRNA splicing</keyword>
<evidence type="ECO:0000256" key="8">
    <source>
        <dbReference type="SAM" id="MobiDB-lite"/>
    </source>
</evidence>
<comment type="caution">
    <text evidence="10">The sequence shown here is derived from an EMBL/GenBank/DDBJ whole genome shotgun (WGS) entry which is preliminary data.</text>
</comment>
<evidence type="ECO:0000259" key="9">
    <source>
        <dbReference type="Pfam" id="PF04696"/>
    </source>
</evidence>
<keyword evidence="11" id="KW-1185">Reference proteome</keyword>
<feature type="region of interest" description="Disordered" evidence="8">
    <location>
        <begin position="1"/>
        <end position="47"/>
    </location>
</feature>
<dbReference type="GO" id="GO:0071013">
    <property type="term" value="C:catalytic step 2 spliceosome"/>
    <property type="evidence" value="ECO:0007669"/>
    <property type="project" value="TreeGrafter"/>
</dbReference>
<dbReference type="eggNOG" id="KOG3756">
    <property type="taxonomic scope" value="Eukaryota"/>
</dbReference>
<dbReference type="Pfam" id="PF04696">
    <property type="entry name" value="Pinin_SDK_memA"/>
    <property type="match status" value="1"/>
</dbReference>
<evidence type="ECO:0000256" key="7">
    <source>
        <dbReference type="ARBA" id="ARBA00023242"/>
    </source>
</evidence>
<evidence type="ECO:0000256" key="2">
    <source>
        <dbReference type="ARBA" id="ARBA00010386"/>
    </source>
</evidence>
<comment type="similarity">
    <text evidence="2">Belongs to the pinin family.</text>
</comment>
<dbReference type="InterPro" id="IPR006786">
    <property type="entry name" value="Pinin_SDK_MemA"/>
</dbReference>
<evidence type="ECO:0000256" key="5">
    <source>
        <dbReference type="ARBA" id="ARBA00023163"/>
    </source>
</evidence>
<evidence type="ECO:0000256" key="4">
    <source>
        <dbReference type="ARBA" id="ARBA00023015"/>
    </source>
</evidence>
<organism evidence="10 11">
    <name type="scientific">Taphrina deformans (strain PYCC 5710 / ATCC 11124 / CBS 356.35 / IMI 108563 / JCM 9778 / NBRC 8474)</name>
    <name type="common">Peach leaf curl fungus</name>
    <name type="synonym">Lalaria deformans</name>
    <dbReference type="NCBI Taxonomy" id="1097556"/>
    <lineage>
        <taxon>Eukaryota</taxon>
        <taxon>Fungi</taxon>
        <taxon>Dikarya</taxon>
        <taxon>Ascomycota</taxon>
        <taxon>Taphrinomycotina</taxon>
        <taxon>Taphrinomycetes</taxon>
        <taxon>Taphrinales</taxon>
        <taxon>Taphrinaceae</taxon>
        <taxon>Taphrina</taxon>
    </lineage>
</organism>
<feature type="region of interest" description="Disordered" evidence="8">
    <location>
        <begin position="65"/>
        <end position="84"/>
    </location>
</feature>
<evidence type="ECO:0000256" key="6">
    <source>
        <dbReference type="ARBA" id="ARBA00023187"/>
    </source>
</evidence>
<dbReference type="EMBL" id="CAHR02000037">
    <property type="protein sequence ID" value="CCG81359.1"/>
    <property type="molecule type" value="Genomic_DNA"/>
</dbReference>
<evidence type="ECO:0000256" key="1">
    <source>
        <dbReference type="ARBA" id="ARBA00004123"/>
    </source>
</evidence>
<feature type="compositionally biased region" description="Basic and acidic residues" evidence="8">
    <location>
        <begin position="24"/>
        <end position="47"/>
    </location>
</feature>
<dbReference type="GO" id="GO:0006397">
    <property type="term" value="P:mRNA processing"/>
    <property type="evidence" value="ECO:0007669"/>
    <property type="project" value="UniProtKB-KW"/>
</dbReference>
<evidence type="ECO:0000313" key="11">
    <source>
        <dbReference type="Proteomes" id="UP000013776"/>
    </source>
</evidence>
<feature type="region of interest" description="Disordered" evidence="8">
    <location>
        <begin position="190"/>
        <end position="356"/>
    </location>
</feature>
<name>R4XDE0_TAPDE</name>
<dbReference type="PANTHER" id="PTHR12707">
    <property type="entry name" value="PINN"/>
    <property type="match status" value="1"/>
</dbReference>
<dbReference type="VEuPathDB" id="FungiDB:TAPDE_001057"/>
<dbReference type="OrthoDB" id="330772at2759"/>
<reference evidence="10 11" key="1">
    <citation type="journal article" date="2013" name="MBio">
        <title>Genome sequencing of the plant pathogen Taphrina deformans, the causal agent of peach leaf curl.</title>
        <authorList>
            <person name="Cisse O.H."/>
            <person name="Almeida J.M.G.C.F."/>
            <person name="Fonseca A."/>
            <person name="Kumar A.A."/>
            <person name="Salojaervi J."/>
            <person name="Overmyer K."/>
            <person name="Hauser P.M."/>
            <person name="Pagni M."/>
        </authorList>
    </citation>
    <scope>NUCLEOTIDE SEQUENCE [LARGE SCALE GENOMIC DNA]</scope>
    <source>
        <strain evidence="11">PYCC 5710 / ATCC 11124 / CBS 356.35 / IMI 108563 / JCM 9778 / NBRC 8474</strain>
    </source>
</reference>
<feature type="compositionally biased region" description="Low complexity" evidence="8">
    <location>
        <begin position="220"/>
        <end position="232"/>
    </location>
</feature>
<sequence>MVDPIEDNESPRLLDDHDEQGEISNKRKQSDLDEPRKRVRAETLAEDKKRGKRLFGSLLGTLGGIKKEASSAKSQEKAARQAELEERQLKRLREANEEIARKQAEANAARKQRQQEREILKRNERIESFHAHQVLLANHLMTTAEPPLCYRPWELTKEQGERIEAQVQKAKEEQSKAMALLDGRGTAAASCANDLDRPKDSKEDVAEHADVQKKAKIEGQVQQQSASQQEVEPLQTLHEPQEDQENIQETAEPAAEDGIAVDAQDSSKTDSAMIELDGEAKAAVQNSTDAERDHSAPAVTDSTSEDTTNEALLKENLTREAALPTKDEPQQSETTQEDTATFVSAQQLPNDDNEKY</sequence>
<proteinExistence type="inferred from homology"/>
<evidence type="ECO:0000256" key="3">
    <source>
        <dbReference type="ARBA" id="ARBA00022664"/>
    </source>
</evidence>
<dbReference type="Proteomes" id="UP000013776">
    <property type="component" value="Unassembled WGS sequence"/>
</dbReference>